<dbReference type="Pfam" id="PF13565">
    <property type="entry name" value="HTH_32"/>
    <property type="match status" value="1"/>
</dbReference>
<dbReference type="SUPFAM" id="SSF46689">
    <property type="entry name" value="Homeodomain-like"/>
    <property type="match status" value="1"/>
</dbReference>
<proteinExistence type="predicted"/>
<feature type="compositionally biased region" description="Basic and acidic residues" evidence="1">
    <location>
        <begin position="72"/>
        <end position="89"/>
    </location>
</feature>
<gene>
    <name evidence="2" type="ORF">SAMN04488124_3412</name>
</gene>
<protein>
    <submittedName>
        <fullName evidence="2">Transposase</fullName>
    </submittedName>
</protein>
<dbReference type="EMBL" id="FOYS01000006">
    <property type="protein sequence ID" value="SFR67849.1"/>
    <property type="molecule type" value="Genomic_DNA"/>
</dbReference>
<keyword evidence="3" id="KW-1185">Reference proteome</keyword>
<accession>A0A1I6IMI7</accession>
<sequence length="140" mass="16243">MVKLDDVDPDELRRTLAEVESAKEAKRLVVALDYLDGVSVSALATRYGIPRSTLYYWLDRFEAESVDEAITDEDRPGRPRKLDDDDRRRLQNHLSDAPRERGYDADEWTPELVRDHVESVFSVSYSVGHVRRLLRELRPS</sequence>
<feature type="region of interest" description="Disordered" evidence="1">
    <location>
        <begin position="68"/>
        <end position="102"/>
    </location>
</feature>
<evidence type="ECO:0000313" key="2">
    <source>
        <dbReference type="EMBL" id="SFR67849.1"/>
    </source>
</evidence>
<dbReference type="InterPro" id="IPR009057">
    <property type="entry name" value="Homeodomain-like_sf"/>
</dbReference>
<dbReference type="Gene3D" id="1.10.10.60">
    <property type="entry name" value="Homeodomain-like"/>
    <property type="match status" value="1"/>
</dbReference>
<name>A0A1I6IMI7_9EURY</name>
<organism evidence="2 3">
    <name type="scientific">Halogeometricum limi</name>
    <dbReference type="NCBI Taxonomy" id="555875"/>
    <lineage>
        <taxon>Archaea</taxon>
        <taxon>Methanobacteriati</taxon>
        <taxon>Methanobacteriota</taxon>
        <taxon>Stenosarchaea group</taxon>
        <taxon>Halobacteria</taxon>
        <taxon>Halobacteriales</taxon>
        <taxon>Haloferacaceae</taxon>
        <taxon>Halogeometricum</taxon>
    </lineage>
</organism>
<evidence type="ECO:0000313" key="3">
    <source>
        <dbReference type="Proteomes" id="UP000243250"/>
    </source>
</evidence>
<evidence type="ECO:0000256" key="1">
    <source>
        <dbReference type="SAM" id="MobiDB-lite"/>
    </source>
</evidence>
<dbReference type="Proteomes" id="UP000243250">
    <property type="component" value="Unassembled WGS sequence"/>
</dbReference>
<reference evidence="3" key="1">
    <citation type="submission" date="2016-10" db="EMBL/GenBank/DDBJ databases">
        <authorList>
            <person name="Varghese N."/>
            <person name="Submissions S."/>
        </authorList>
    </citation>
    <scope>NUCLEOTIDE SEQUENCE [LARGE SCALE GENOMIC DNA]</scope>
    <source>
        <strain evidence="3">CGMCC 1.8711</strain>
    </source>
</reference>
<dbReference type="AlphaFoldDB" id="A0A1I6IMI7"/>
<dbReference type="RefSeq" id="WP_089883153.1">
    <property type="nucleotide sequence ID" value="NZ_FOYS01000006.1"/>
</dbReference>
<dbReference type="STRING" id="555875.SAMN04488124_3412"/>
<dbReference type="OrthoDB" id="195008at2157"/>